<dbReference type="PANTHER" id="PTHR46494:SF3">
    <property type="entry name" value="ZINC TRANSPORT PROTEIN ZNTB"/>
    <property type="match status" value="1"/>
</dbReference>
<keyword evidence="13" id="KW-1185">Reference proteome</keyword>
<evidence type="ECO:0000256" key="8">
    <source>
        <dbReference type="ARBA" id="ARBA00022989"/>
    </source>
</evidence>
<evidence type="ECO:0000256" key="4">
    <source>
        <dbReference type="ARBA" id="ARBA00022475"/>
    </source>
</evidence>
<dbReference type="GO" id="GO:0050897">
    <property type="term" value="F:cobalt ion binding"/>
    <property type="evidence" value="ECO:0007669"/>
    <property type="project" value="TreeGrafter"/>
</dbReference>
<comment type="similarity">
    <text evidence="2">Belongs to the CorA metal ion transporter (MIT) (TC 1.A.35) family.</text>
</comment>
<evidence type="ECO:0000313" key="13">
    <source>
        <dbReference type="Proteomes" id="UP000620224"/>
    </source>
</evidence>
<keyword evidence="7" id="KW-0862">Zinc</keyword>
<evidence type="ECO:0000256" key="7">
    <source>
        <dbReference type="ARBA" id="ARBA00022833"/>
    </source>
</evidence>
<evidence type="ECO:0000256" key="1">
    <source>
        <dbReference type="ARBA" id="ARBA00004651"/>
    </source>
</evidence>
<dbReference type="AlphaFoldDB" id="A0A918MQY4"/>
<keyword evidence="4" id="KW-1003">Cell membrane</keyword>
<keyword evidence="6 11" id="KW-0812">Transmembrane</keyword>
<dbReference type="Gene3D" id="1.20.58.340">
    <property type="entry name" value="Magnesium transport protein CorA, transmembrane region"/>
    <property type="match status" value="2"/>
</dbReference>
<evidence type="ECO:0000256" key="6">
    <source>
        <dbReference type="ARBA" id="ARBA00022692"/>
    </source>
</evidence>
<gene>
    <name evidence="12" type="ORF">GCM10010503_25510</name>
</gene>
<reference evidence="12" key="2">
    <citation type="submission" date="2020-09" db="EMBL/GenBank/DDBJ databases">
        <authorList>
            <person name="Sun Q."/>
            <person name="Ohkuma M."/>
        </authorList>
    </citation>
    <scope>NUCLEOTIDE SEQUENCE</scope>
    <source>
        <strain evidence="12">JCM 4490</strain>
    </source>
</reference>
<evidence type="ECO:0000313" key="12">
    <source>
        <dbReference type="EMBL" id="GGW47551.1"/>
    </source>
</evidence>
<dbReference type="PANTHER" id="PTHR46494">
    <property type="entry name" value="CORA FAMILY METAL ION TRANSPORTER (EUROFUNG)"/>
    <property type="match status" value="1"/>
</dbReference>
<comment type="caution">
    <text evidence="12">The sequence shown here is derived from an EMBL/GenBank/DDBJ whole genome shotgun (WGS) entry which is preliminary data.</text>
</comment>
<evidence type="ECO:0000256" key="5">
    <source>
        <dbReference type="ARBA" id="ARBA00022519"/>
    </source>
</evidence>
<proteinExistence type="inferred from homology"/>
<feature type="transmembrane region" description="Helical" evidence="11">
    <location>
        <begin position="321"/>
        <end position="341"/>
    </location>
</feature>
<evidence type="ECO:0000256" key="3">
    <source>
        <dbReference type="ARBA" id="ARBA00022448"/>
    </source>
</evidence>
<comment type="subcellular location">
    <subcellularLocation>
        <location evidence="1">Cell membrane</location>
        <topology evidence="1">Multi-pass membrane protein</topology>
    </subcellularLocation>
</comment>
<evidence type="ECO:0000256" key="9">
    <source>
        <dbReference type="ARBA" id="ARBA00023065"/>
    </source>
</evidence>
<evidence type="ECO:0008006" key="14">
    <source>
        <dbReference type="Google" id="ProtNLM"/>
    </source>
</evidence>
<dbReference type="GO" id="GO:0015087">
    <property type="term" value="F:cobalt ion transmembrane transporter activity"/>
    <property type="evidence" value="ECO:0007669"/>
    <property type="project" value="TreeGrafter"/>
</dbReference>
<dbReference type="InterPro" id="IPR045861">
    <property type="entry name" value="CorA_cytoplasmic_dom"/>
</dbReference>
<evidence type="ECO:0000256" key="11">
    <source>
        <dbReference type="SAM" id="Phobius"/>
    </source>
</evidence>
<name>A0A918MQY4_9ACTN</name>
<dbReference type="SUPFAM" id="SSF143865">
    <property type="entry name" value="CorA soluble domain-like"/>
    <property type="match status" value="1"/>
</dbReference>
<dbReference type="InterPro" id="IPR002523">
    <property type="entry name" value="MgTranspt_CorA/ZnTranspt_ZntB"/>
</dbReference>
<dbReference type="GO" id="GO:0005886">
    <property type="term" value="C:plasma membrane"/>
    <property type="evidence" value="ECO:0007669"/>
    <property type="project" value="UniProtKB-SubCell"/>
</dbReference>
<accession>A0A918MQY4</accession>
<reference evidence="12" key="1">
    <citation type="journal article" date="2014" name="Int. J. Syst. Evol. Microbiol.">
        <title>Complete genome sequence of Corynebacterium casei LMG S-19264T (=DSM 44701T), isolated from a smear-ripened cheese.</title>
        <authorList>
            <consortium name="US DOE Joint Genome Institute (JGI-PGF)"/>
            <person name="Walter F."/>
            <person name="Albersmeier A."/>
            <person name="Kalinowski J."/>
            <person name="Ruckert C."/>
        </authorList>
    </citation>
    <scope>NUCLEOTIDE SEQUENCE</scope>
    <source>
        <strain evidence="12">JCM 4490</strain>
    </source>
</reference>
<keyword evidence="3" id="KW-0813">Transport</keyword>
<dbReference type="EMBL" id="BMUE01000004">
    <property type="protein sequence ID" value="GGW47551.1"/>
    <property type="molecule type" value="Genomic_DNA"/>
</dbReference>
<dbReference type="GO" id="GO:0015095">
    <property type="term" value="F:magnesium ion transmembrane transporter activity"/>
    <property type="evidence" value="ECO:0007669"/>
    <property type="project" value="TreeGrafter"/>
</dbReference>
<organism evidence="12 13">
    <name type="scientific">Streptomyces lucensis JCM 4490</name>
    <dbReference type="NCBI Taxonomy" id="1306176"/>
    <lineage>
        <taxon>Bacteria</taxon>
        <taxon>Bacillati</taxon>
        <taxon>Actinomycetota</taxon>
        <taxon>Actinomycetes</taxon>
        <taxon>Kitasatosporales</taxon>
        <taxon>Streptomycetaceae</taxon>
        <taxon>Streptomyces</taxon>
    </lineage>
</organism>
<dbReference type="GO" id="GO:0000287">
    <property type="term" value="F:magnesium ion binding"/>
    <property type="evidence" value="ECO:0007669"/>
    <property type="project" value="TreeGrafter"/>
</dbReference>
<keyword evidence="9" id="KW-0406">Ion transport</keyword>
<feature type="transmembrane region" description="Helical" evidence="11">
    <location>
        <begin position="288"/>
        <end position="309"/>
    </location>
</feature>
<sequence length="360" mass="40393">MRLRVLVTGDAEVYGPWVTGLRRRRGKMIVSVVAMPAGIAARTDLAEARRRLTASDFLLVDVQLTDGADAGGRTVVDGLGLAAECPPWFGEAGTPARADFLGDRVALVVPAVDGGRVVHLHVLATERHLIVFHRGPAEPAEPLERLYARLGEEHPPDTAAVLFLLLHEALETFRRAAVEALLAVEDLEDDMFDHRRPEQVYRLARLRRRAASLHHFLLPYLQAMDEVFTRRMLNRDFPEERRRLATEFQHAGRLVLADVQALQEGTRRAFASYSSLVSGEQNGVINRLTIVSMIFLPLTFLTGYFGMNFSYLTDEIESRAVFWLLAVGLQAGVLVAALYVLHRTRLWRRLRDDEDPGDRS</sequence>
<dbReference type="SUPFAM" id="SSF144083">
    <property type="entry name" value="Magnesium transport protein CorA, transmembrane region"/>
    <property type="match status" value="1"/>
</dbReference>
<keyword evidence="5" id="KW-0997">Cell inner membrane</keyword>
<keyword evidence="10 11" id="KW-0472">Membrane</keyword>
<dbReference type="InterPro" id="IPR045863">
    <property type="entry name" value="CorA_TM1_TM2"/>
</dbReference>
<protein>
    <recommendedName>
        <fullName evidence="14">Cation transporter</fullName>
    </recommendedName>
</protein>
<evidence type="ECO:0000256" key="10">
    <source>
        <dbReference type="ARBA" id="ARBA00023136"/>
    </source>
</evidence>
<evidence type="ECO:0000256" key="2">
    <source>
        <dbReference type="ARBA" id="ARBA00009765"/>
    </source>
</evidence>
<dbReference type="Pfam" id="PF01544">
    <property type="entry name" value="CorA"/>
    <property type="match status" value="1"/>
</dbReference>
<dbReference type="Proteomes" id="UP000620224">
    <property type="component" value="Unassembled WGS sequence"/>
</dbReference>
<keyword evidence="8 11" id="KW-1133">Transmembrane helix</keyword>